<dbReference type="EMBL" id="SOCP01000003">
    <property type="protein sequence ID" value="TDV55042.1"/>
    <property type="molecule type" value="Genomic_DNA"/>
</dbReference>
<accession>A0A4R7VYE3</accession>
<feature type="chain" id="PRO_5020620648" evidence="1">
    <location>
        <begin position="28"/>
        <end position="134"/>
    </location>
</feature>
<keyword evidence="1" id="KW-0732">Signal</keyword>
<evidence type="ECO:0000313" key="4">
    <source>
        <dbReference type="Proteomes" id="UP000294927"/>
    </source>
</evidence>
<reference evidence="3 4" key="1">
    <citation type="submission" date="2019-03" db="EMBL/GenBank/DDBJ databases">
        <title>Genomic Encyclopedia of Archaeal and Bacterial Type Strains, Phase II (KMG-II): from individual species to whole genera.</title>
        <authorList>
            <person name="Goeker M."/>
        </authorList>
    </citation>
    <scope>NUCLEOTIDE SEQUENCE [LARGE SCALE GENOMIC DNA]</scope>
    <source>
        <strain evidence="3 4">DSM 45499</strain>
    </source>
</reference>
<gene>
    <name evidence="3" type="ORF">CLV71_103283</name>
</gene>
<feature type="domain" description="Peptidoglycan binding-like" evidence="2">
    <location>
        <begin position="61"/>
        <end position="125"/>
    </location>
</feature>
<organism evidence="3 4">
    <name type="scientific">Actinophytocola oryzae</name>
    <dbReference type="NCBI Taxonomy" id="502181"/>
    <lineage>
        <taxon>Bacteria</taxon>
        <taxon>Bacillati</taxon>
        <taxon>Actinomycetota</taxon>
        <taxon>Actinomycetes</taxon>
        <taxon>Pseudonocardiales</taxon>
        <taxon>Pseudonocardiaceae</taxon>
    </lineage>
</organism>
<proteinExistence type="predicted"/>
<comment type="caution">
    <text evidence="3">The sequence shown here is derived from an EMBL/GenBank/DDBJ whole genome shotgun (WGS) entry which is preliminary data.</text>
</comment>
<dbReference type="AlphaFoldDB" id="A0A4R7VYE3"/>
<evidence type="ECO:0000256" key="1">
    <source>
        <dbReference type="SAM" id="SignalP"/>
    </source>
</evidence>
<dbReference type="RefSeq" id="WP_208297479.1">
    <property type="nucleotide sequence ID" value="NZ_SOCP01000003.1"/>
</dbReference>
<dbReference type="SUPFAM" id="SSF47090">
    <property type="entry name" value="PGBD-like"/>
    <property type="match status" value="1"/>
</dbReference>
<name>A0A4R7VYE3_9PSEU</name>
<dbReference type="InterPro" id="IPR036366">
    <property type="entry name" value="PGBDSf"/>
</dbReference>
<dbReference type="Pfam" id="PF01471">
    <property type="entry name" value="PG_binding_1"/>
    <property type="match status" value="1"/>
</dbReference>
<evidence type="ECO:0000259" key="2">
    <source>
        <dbReference type="Pfam" id="PF01471"/>
    </source>
</evidence>
<feature type="signal peptide" evidence="1">
    <location>
        <begin position="1"/>
        <end position="27"/>
    </location>
</feature>
<evidence type="ECO:0000313" key="3">
    <source>
        <dbReference type="EMBL" id="TDV55042.1"/>
    </source>
</evidence>
<dbReference type="Gene3D" id="1.10.101.10">
    <property type="entry name" value="PGBD-like superfamily/PGBD"/>
    <property type="match status" value="1"/>
</dbReference>
<dbReference type="InterPro" id="IPR002477">
    <property type="entry name" value="Peptidoglycan-bd-like"/>
</dbReference>
<sequence length="134" mass="13964">MNQLRRLVTAVAVAASMVLALAATASAASVPDQRLHPPSVSAQVSCGYYSGKTETVRGDKGDRVREVQCLLLYWGYSVGPSGVDGDFGANTEAGVKAFQADTYGVCGPPGLVDDGRVGKHTWSALRSSNSCPTE</sequence>
<dbReference type="InterPro" id="IPR036365">
    <property type="entry name" value="PGBD-like_sf"/>
</dbReference>
<keyword evidence="4" id="KW-1185">Reference proteome</keyword>
<protein>
    <submittedName>
        <fullName evidence="3">Putative peptidoglycan binding protein</fullName>
    </submittedName>
</protein>
<dbReference type="Proteomes" id="UP000294927">
    <property type="component" value="Unassembled WGS sequence"/>
</dbReference>